<accession>A0A0B9H298</accession>
<dbReference type="PROSITE" id="PS51186">
    <property type="entry name" value="GNAT"/>
    <property type="match status" value="1"/>
</dbReference>
<evidence type="ECO:0000313" key="3">
    <source>
        <dbReference type="Proteomes" id="UP000031278"/>
    </source>
</evidence>
<dbReference type="CDD" id="cd04301">
    <property type="entry name" value="NAT_SF"/>
    <property type="match status" value="1"/>
</dbReference>
<dbReference type="AlphaFoldDB" id="A0A0B9H298"/>
<organism evidence="2 3">
    <name type="scientific">Photobacterium gaetbulicola</name>
    <dbReference type="NCBI Taxonomy" id="1295392"/>
    <lineage>
        <taxon>Bacteria</taxon>
        <taxon>Pseudomonadati</taxon>
        <taxon>Pseudomonadota</taxon>
        <taxon>Gammaproteobacteria</taxon>
        <taxon>Vibrionales</taxon>
        <taxon>Vibrionaceae</taxon>
        <taxon>Photobacterium</taxon>
    </lineage>
</organism>
<protein>
    <recommendedName>
        <fullName evidence="1">N-acetyltransferase domain-containing protein</fullName>
    </recommendedName>
</protein>
<dbReference type="EMBL" id="JWLZ01000166">
    <property type="protein sequence ID" value="KHT62952.1"/>
    <property type="molecule type" value="Genomic_DNA"/>
</dbReference>
<dbReference type="Gene3D" id="3.40.630.30">
    <property type="match status" value="1"/>
</dbReference>
<feature type="domain" description="N-acetyltransferase" evidence="1">
    <location>
        <begin position="1"/>
        <end position="159"/>
    </location>
</feature>
<dbReference type="GO" id="GO:0016747">
    <property type="term" value="F:acyltransferase activity, transferring groups other than amino-acyl groups"/>
    <property type="evidence" value="ECO:0007669"/>
    <property type="project" value="InterPro"/>
</dbReference>
<dbReference type="PANTHER" id="PTHR43415">
    <property type="entry name" value="SPERMIDINE N(1)-ACETYLTRANSFERASE"/>
    <property type="match status" value="1"/>
</dbReference>
<dbReference type="InterPro" id="IPR016181">
    <property type="entry name" value="Acyl_CoA_acyltransferase"/>
</dbReference>
<comment type="caution">
    <text evidence="2">The sequence shown here is derived from an EMBL/GenBank/DDBJ whole genome shotgun (WGS) entry which is preliminary data.</text>
</comment>
<reference evidence="2 3" key="1">
    <citation type="submission" date="2014-12" db="EMBL/GenBank/DDBJ databases">
        <title>Genome sequencing of Photobacterium gaetbulicola AD005a.</title>
        <authorList>
            <person name="Adrian T.G.S."/>
            <person name="Chan K.G."/>
        </authorList>
    </citation>
    <scope>NUCLEOTIDE SEQUENCE [LARGE SCALE GENOMIC DNA]</scope>
    <source>
        <strain evidence="2 3">AD005a</strain>
    </source>
</reference>
<dbReference type="InterPro" id="IPR000182">
    <property type="entry name" value="GNAT_dom"/>
</dbReference>
<dbReference type="PANTHER" id="PTHR43415:SF5">
    <property type="entry name" value="ACETYLTRANSFERASE"/>
    <property type="match status" value="1"/>
</dbReference>
<proteinExistence type="predicted"/>
<sequence length="159" mass="18279">MTLEAFTEDDIDVLIDWVPSAEFNHLWGGSRFTFPLDAKQIVAHLQTEEVTALMLYHGNQRVGYIELFRESETTYRLCRVLIGEAAGRGMGYGKKMVELAIEHARKQFDANRVNLTVFEHNHHARRCYESLGFVIDKRTSVFHAANGEIWQALYMSKAI</sequence>
<evidence type="ECO:0000313" key="2">
    <source>
        <dbReference type="EMBL" id="KHT62952.1"/>
    </source>
</evidence>
<dbReference type="Pfam" id="PF00583">
    <property type="entry name" value="Acetyltransf_1"/>
    <property type="match status" value="1"/>
</dbReference>
<name>A0A0B9H298_9GAMM</name>
<dbReference type="Proteomes" id="UP000031278">
    <property type="component" value="Unassembled WGS sequence"/>
</dbReference>
<dbReference type="SUPFAM" id="SSF55729">
    <property type="entry name" value="Acyl-CoA N-acyltransferases (Nat)"/>
    <property type="match status" value="1"/>
</dbReference>
<evidence type="ECO:0000259" key="1">
    <source>
        <dbReference type="PROSITE" id="PS51186"/>
    </source>
</evidence>
<gene>
    <name evidence="2" type="ORF">RJ45_14615</name>
</gene>